<dbReference type="InterPro" id="IPR055128">
    <property type="entry name" value="HypF_C_2"/>
</dbReference>
<dbReference type="Proteomes" id="UP000184268">
    <property type="component" value="Unassembled WGS sequence"/>
</dbReference>
<evidence type="ECO:0000313" key="3">
    <source>
        <dbReference type="Proteomes" id="UP000184268"/>
    </source>
</evidence>
<name>A0A1M5VFZ9_9GAMM</name>
<reference evidence="2 3" key="1">
    <citation type="submission" date="2016-11" db="EMBL/GenBank/DDBJ databases">
        <authorList>
            <person name="Jaros S."/>
            <person name="Januszkiewicz K."/>
            <person name="Wedrychowicz H."/>
        </authorList>
    </citation>
    <scope>NUCLEOTIDE SEQUENCE [LARGE SCALE GENOMIC DNA]</scope>
    <source>
        <strain evidence="2 3">DSM 16917</strain>
    </source>
</reference>
<dbReference type="Gene3D" id="3.30.420.40">
    <property type="match status" value="1"/>
</dbReference>
<dbReference type="OrthoDB" id="5808866at2"/>
<feature type="domain" description="Carbamoyltransferase Kae1-like" evidence="1">
    <location>
        <begin position="355"/>
        <end position="535"/>
    </location>
</feature>
<dbReference type="EMBL" id="FQXG01000004">
    <property type="protein sequence ID" value="SHH74169.1"/>
    <property type="molecule type" value="Genomic_DNA"/>
</dbReference>
<dbReference type="STRING" id="299255.SAMN02745129_2761"/>
<protein>
    <recommendedName>
        <fullName evidence="1">Carbamoyltransferase Kae1-like domain-containing protein</fullName>
    </recommendedName>
</protein>
<gene>
    <name evidence="2" type="ORF">SAMN02745129_2761</name>
</gene>
<organism evidence="2 3">
    <name type="scientific">Ferrimonas marina</name>
    <dbReference type="NCBI Taxonomy" id="299255"/>
    <lineage>
        <taxon>Bacteria</taxon>
        <taxon>Pseudomonadati</taxon>
        <taxon>Pseudomonadota</taxon>
        <taxon>Gammaproteobacteria</taxon>
        <taxon>Alteromonadales</taxon>
        <taxon>Ferrimonadaceae</taxon>
        <taxon>Ferrimonas</taxon>
    </lineage>
</organism>
<accession>A0A1M5VFZ9</accession>
<proteinExistence type="predicted"/>
<sequence>MKLRFNFNTAQQVPIYARLCNQFLQHPLVMTIAETERGYALEAEGDEAQLSQLAELIGNAFPVSCWLIDSGIEAIDQFDGDALALNEGKLDLPYCRHCQDQPLQGCRHCDSSSDDHWLQGENSLERWVQRHLDGLLLEGHTLLETRHGRRELRLLAHSGIEDDTLLFCQPKALAESLHIGRVGQLCLSGLEKPQLRLAPRQAFIEQHQLARALYQVQLADDRLTLALTERLAQHGVVAVAMRSQGRALQLSHCDTLPIALSLPGFRHQLTHPPLHQDARMGGIHAHWDGERVQLSPTTLPDSGDCLPAACALEGIRQLDRVPKRSAVLFLSENQASGLLYRDGNEYRWLVSLDRQWQTPAAWLASVAELGSSAQRMLERVKTHHPQWLEQLDQQPGQLSGSVRDAMAMAAWLIGLSQDSDPQRAADALVAAALQHGSPVAPRIDAKLKPGPDGLQLDWRPAFQSLLCYRLADGESSSALAYGFVDSLTDFLSQWVEQLDADYGLEQVILAGDEFANPVLLDRLYRRLDRNVQIRLPAPLDFAGASLALGALFVARAEPAVA</sequence>
<evidence type="ECO:0000259" key="1">
    <source>
        <dbReference type="Pfam" id="PF22521"/>
    </source>
</evidence>
<dbReference type="AlphaFoldDB" id="A0A1M5VFZ9"/>
<dbReference type="RefSeq" id="WP_067656569.1">
    <property type="nucleotide sequence ID" value="NZ_FQXG01000004.1"/>
</dbReference>
<keyword evidence="3" id="KW-1185">Reference proteome</keyword>
<evidence type="ECO:0000313" key="2">
    <source>
        <dbReference type="EMBL" id="SHH74169.1"/>
    </source>
</evidence>
<dbReference type="Pfam" id="PF22521">
    <property type="entry name" value="HypF_C_2"/>
    <property type="match status" value="1"/>
</dbReference>